<comment type="subcellular location">
    <subcellularLocation>
        <location evidence="1">Secreted</location>
    </subcellularLocation>
</comment>
<name>A0A1F5EIC1_9BACT</name>
<evidence type="ECO:0008006" key="8">
    <source>
        <dbReference type="Google" id="ProtNLM"/>
    </source>
</evidence>
<organism evidence="6 7">
    <name type="scientific">Candidatus Campbellbacteria bacterium RIFOXYC2_FULL_35_25</name>
    <dbReference type="NCBI Taxonomy" id="1797582"/>
    <lineage>
        <taxon>Bacteria</taxon>
        <taxon>Candidatus Campbelliibacteriota</taxon>
    </lineage>
</organism>
<dbReference type="InterPro" id="IPR018247">
    <property type="entry name" value="EF_Hand_1_Ca_BS"/>
</dbReference>
<dbReference type="PROSITE" id="PS00018">
    <property type="entry name" value="EF_HAND_1"/>
    <property type="match status" value="1"/>
</dbReference>
<dbReference type="STRING" id="1797582.A2442_00095"/>
<evidence type="ECO:0000313" key="6">
    <source>
        <dbReference type="EMBL" id="OGD66954.1"/>
    </source>
</evidence>
<evidence type="ECO:0000256" key="4">
    <source>
        <dbReference type="ARBA" id="ARBA00022837"/>
    </source>
</evidence>
<reference evidence="6 7" key="1">
    <citation type="journal article" date="2016" name="Nat. Commun.">
        <title>Thousands of microbial genomes shed light on interconnected biogeochemical processes in an aquifer system.</title>
        <authorList>
            <person name="Anantharaman K."/>
            <person name="Brown C.T."/>
            <person name="Hug L.A."/>
            <person name="Sharon I."/>
            <person name="Castelle C.J."/>
            <person name="Probst A.J."/>
            <person name="Thomas B.C."/>
            <person name="Singh A."/>
            <person name="Wilkins M.J."/>
            <person name="Karaoz U."/>
            <person name="Brodie E.L."/>
            <person name="Williams K.H."/>
            <person name="Hubbard S.S."/>
            <person name="Banfield J.F."/>
        </authorList>
    </citation>
    <scope>NUCLEOTIDE SEQUENCE [LARGE SCALE GENOMIC DNA]</scope>
</reference>
<gene>
    <name evidence="6" type="ORF">A2442_00095</name>
</gene>
<keyword evidence="2" id="KW-0964">Secreted</keyword>
<dbReference type="EMBL" id="MFAE01000011">
    <property type="protein sequence ID" value="OGD66954.1"/>
    <property type="molecule type" value="Genomic_DNA"/>
</dbReference>
<accession>A0A1F5EIC1</accession>
<dbReference type="Pfam" id="PF18884">
    <property type="entry name" value="TSP3_bac"/>
    <property type="match status" value="2"/>
</dbReference>
<dbReference type="Proteomes" id="UP000179003">
    <property type="component" value="Unassembled WGS sequence"/>
</dbReference>
<protein>
    <recommendedName>
        <fullName evidence="8">EF-hand domain-containing protein</fullName>
    </recommendedName>
</protein>
<dbReference type="InterPro" id="IPR059100">
    <property type="entry name" value="TSP3_bac"/>
</dbReference>
<keyword evidence="4" id="KW-0106">Calcium</keyword>
<comment type="caution">
    <text evidence="6">The sequence shown here is derived from an EMBL/GenBank/DDBJ whole genome shotgun (WGS) entry which is preliminary data.</text>
</comment>
<evidence type="ECO:0000256" key="1">
    <source>
        <dbReference type="ARBA" id="ARBA00004613"/>
    </source>
</evidence>
<evidence type="ECO:0000256" key="2">
    <source>
        <dbReference type="ARBA" id="ARBA00022525"/>
    </source>
</evidence>
<evidence type="ECO:0000313" key="7">
    <source>
        <dbReference type="Proteomes" id="UP000179003"/>
    </source>
</evidence>
<evidence type="ECO:0000256" key="5">
    <source>
        <dbReference type="SAM" id="Phobius"/>
    </source>
</evidence>
<keyword evidence="5" id="KW-0472">Membrane</keyword>
<proteinExistence type="predicted"/>
<evidence type="ECO:0000256" key="3">
    <source>
        <dbReference type="ARBA" id="ARBA00022729"/>
    </source>
</evidence>
<dbReference type="AlphaFoldDB" id="A0A1F5EIC1"/>
<keyword evidence="3" id="KW-0732">Signal</keyword>
<sequence>MNKDWLPSEKLVSVFFVVAVIFGVYFFVFKNDNKATFSFSSNQDDATKINKTDEDTDGDGLMDWEEFLLKTDSNNPDTDGDGISDKDEFKKDNRLTEEGFYTYFDNYKKELENRKDLNRTDLASKDLLIGYIGLKQAGLLTDTNKEKLIDSIVLENVLESSSNKYSISDIKTTNNSQDSVKTYYDKIVSVLGTYTNGENDLLVLKRALENNDSKEIEKLKKSAINYINLQNELVKIITPSDLVNNHLNIVTILGNLIKNIEDMSLSMEDPLRGLTGAKKYFENQEKFVGEFFKIGTYLKDNNIN</sequence>
<feature type="transmembrane region" description="Helical" evidence="5">
    <location>
        <begin position="12"/>
        <end position="29"/>
    </location>
</feature>
<keyword evidence="5" id="KW-1133">Transmembrane helix</keyword>
<keyword evidence="5" id="KW-0812">Transmembrane</keyword>